<evidence type="ECO:0000313" key="1">
    <source>
        <dbReference type="EMBL" id="GMF28303.1"/>
    </source>
</evidence>
<dbReference type="AlphaFoldDB" id="A0A9W6UA93"/>
<organism evidence="1 2">
    <name type="scientific">Phytophthora fragariaefolia</name>
    <dbReference type="NCBI Taxonomy" id="1490495"/>
    <lineage>
        <taxon>Eukaryota</taxon>
        <taxon>Sar</taxon>
        <taxon>Stramenopiles</taxon>
        <taxon>Oomycota</taxon>
        <taxon>Peronosporomycetes</taxon>
        <taxon>Peronosporales</taxon>
        <taxon>Peronosporaceae</taxon>
        <taxon>Phytophthora</taxon>
    </lineage>
</organism>
<proteinExistence type="predicted"/>
<comment type="caution">
    <text evidence="1">The sequence shown here is derived from an EMBL/GenBank/DDBJ whole genome shotgun (WGS) entry which is preliminary data.</text>
</comment>
<accession>A0A9W6UA93</accession>
<evidence type="ECO:0000313" key="2">
    <source>
        <dbReference type="Proteomes" id="UP001165121"/>
    </source>
</evidence>
<dbReference type="Proteomes" id="UP001165121">
    <property type="component" value="Unassembled WGS sequence"/>
</dbReference>
<gene>
    <name evidence="1" type="ORF">Pfra01_000582400</name>
</gene>
<dbReference type="EMBL" id="BSXT01000473">
    <property type="protein sequence ID" value="GMF28303.1"/>
    <property type="molecule type" value="Genomic_DNA"/>
</dbReference>
<keyword evidence="2" id="KW-1185">Reference proteome</keyword>
<protein>
    <submittedName>
        <fullName evidence="1">Unnamed protein product</fullName>
    </submittedName>
</protein>
<dbReference type="OrthoDB" id="3265053at2759"/>
<name>A0A9W6UA93_9STRA</name>
<reference evidence="1" key="1">
    <citation type="submission" date="2023-04" db="EMBL/GenBank/DDBJ databases">
        <title>Phytophthora fragariaefolia NBRC 109709.</title>
        <authorList>
            <person name="Ichikawa N."/>
            <person name="Sato H."/>
            <person name="Tonouchi N."/>
        </authorList>
    </citation>
    <scope>NUCLEOTIDE SEQUENCE</scope>
    <source>
        <strain evidence="1">NBRC 109709</strain>
    </source>
</reference>
<sequence>MIQFLDERLGDDSALTTVDLFGWIVKKLDSKKFEGPAPLLSQLQEYVKKWHKQVKLKTMQPVTDISASHCCGTFFPLVYFCTSPRTSTDINWCYAFVKRVMWETFMVQFSPKFIMTDADNAQYNTCSSHIRGSKILMCWFHVCQNVKARMDGAKLDSITSNMIFRGLNDMHFARDDDDFKIKRAKVHAEWNDATALSSSCKSVAGHIIGQWILHPRFSQWQAYHTPPGYASTNNPLEQYHWTLKLVNKSAKATPTEMVQSLDRSRLIFVNMRITFSSTPIVSDRLEALYNLTMRKKELEAISVQAAGDQPAQFVRVRHRPFSPYGNALSPESDGFYVDAPRQKSPRPFAEVVNETRLHASRQSPHRSAPTIRSGRTYEITVPSIPAGAAADTTRSVSNVTSESGLIPGEDPQSIVMIPKSLVSYLQILVMNPLPPTGSSTTG</sequence>